<accession>A0A1I6JUR1</accession>
<gene>
    <name evidence="6" type="ORF">SAMN05192580_0844</name>
</gene>
<dbReference type="Gene3D" id="2.40.30.170">
    <property type="match status" value="1"/>
</dbReference>
<dbReference type="SUPFAM" id="SSF111369">
    <property type="entry name" value="HlyD-like secretion proteins"/>
    <property type="match status" value="1"/>
</dbReference>
<dbReference type="RefSeq" id="WP_093311105.1">
    <property type="nucleotide sequence ID" value="NZ_FOZG01000001.1"/>
</dbReference>
<dbReference type="PANTHER" id="PTHR30469:SF37">
    <property type="entry name" value="RAGD PROTEIN"/>
    <property type="match status" value="1"/>
</dbReference>
<dbReference type="Pfam" id="PF25973">
    <property type="entry name" value="BSH_CzcB"/>
    <property type="match status" value="1"/>
</dbReference>
<dbReference type="OrthoDB" id="9806939at2"/>
<proteinExistence type="inferred from homology"/>
<dbReference type="PANTHER" id="PTHR30469">
    <property type="entry name" value="MULTIDRUG RESISTANCE PROTEIN MDTA"/>
    <property type="match status" value="1"/>
</dbReference>
<evidence type="ECO:0000256" key="3">
    <source>
        <dbReference type="SAM" id="Phobius"/>
    </source>
</evidence>
<keyword evidence="3" id="KW-0472">Membrane</keyword>
<dbReference type="GO" id="GO:0015562">
    <property type="term" value="F:efflux transmembrane transporter activity"/>
    <property type="evidence" value="ECO:0007669"/>
    <property type="project" value="TreeGrafter"/>
</dbReference>
<dbReference type="EMBL" id="FOZG01000001">
    <property type="protein sequence ID" value="SFR82270.1"/>
    <property type="molecule type" value="Genomic_DNA"/>
</dbReference>
<comment type="similarity">
    <text evidence="1">Belongs to the membrane fusion protein (MFP) (TC 8.A.1) family.</text>
</comment>
<feature type="domain" description="CzcB-like barrel-sandwich hybrid" evidence="5">
    <location>
        <begin position="90"/>
        <end position="235"/>
    </location>
</feature>
<name>A0A1I6JUR1_9SPHN</name>
<evidence type="ECO:0000259" key="5">
    <source>
        <dbReference type="Pfam" id="PF25973"/>
    </source>
</evidence>
<dbReference type="STRING" id="1166337.SAMN05192580_0844"/>
<keyword evidence="7" id="KW-1185">Reference proteome</keyword>
<keyword evidence="3" id="KW-0812">Transmembrane</keyword>
<evidence type="ECO:0000313" key="7">
    <source>
        <dbReference type="Proteomes" id="UP000198824"/>
    </source>
</evidence>
<dbReference type="Proteomes" id="UP000198824">
    <property type="component" value="Unassembled WGS sequence"/>
</dbReference>
<reference evidence="6 7" key="1">
    <citation type="submission" date="2016-10" db="EMBL/GenBank/DDBJ databases">
        <authorList>
            <person name="de Groot N.N."/>
        </authorList>
    </citation>
    <scope>NUCLEOTIDE SEQUENCE [LARGE SCALE GENOMIC DNA]</scope>
    <source>
        <strain evidence="6 7">S5-249</strain>
    </source>
</reference>
<evidence type="ECO:0000256" key="2">
    <source>
        <dbReference type="SAM" id="MobiDB-lite"/>
    </source>
</evidence>
<evidence type="ECO:0000256" key="1">
    <source>
        <dbReference type="ARBA" id="ARBA00009477"/>
    </source>
</evidence>
<dbReference type="InterPro" id="IPR058647">
    <property type="entry name" value="BSH_CzcB-like"/>
</dbReference>
<evidence type="ECO:0000313" key="6">
    <source>
        <dbReference type="EMBL" id="SFR82270.1"/>
    </source>
</evidence>
<dbReference type="AlphaFoldDB" id="A0A1I6JUR1"/>
<dbReference type="InterPro" id="IPR058792">
    <property type="entry name" value="Beta-barrel_RND_2"/>
</dbReference>
<dbReference type="GO" id="GO:1990281">
    <property type="term" value="C:efflux pump complex"/>
    <property type="evidence" value="ECO:0007669"/>
    <property type="project" value="TreeGrafter"/>
</dbReference>
<dbReference type="Gene3D" id="2.40.420.20">
    <property type="match status" value="1"/>
</dbReference>
<organism evidence="6 7">
    <name type="scientific">Sphingomonas jatrophae</name>
    <dbReference type="NCBI Taxonomy" id="1166337"/>
    <lineage>
        <taxon>Bacteria</taxon>
        <taxon>Pseudomonadati</taxon>
        <taxon>Pseudomonadota</taxon>
        <taxon>Alphaproteobacteria</taxon>
        <taxon>Sphingomonadales</taxon>
        <taxon>Sphingomonadaceae</taxon>
        <taxon>Sphingomonas</taxon>
    </lineage>
</organism>
<dbReference type="InterPro" id="IPR006143">
    <property type="entry name" value="RND_pump_MFP"/>
</dbReference>
<feature type="region of interest" description="Disordered" evidence="2">
    <location>
        <begin position="368"/>
        <end position="407"/>
    </location>
</feature>
<evidence type="ECO:0000259" key="4">
    <source>
        <dbReference type="Pfam" id="PF25954"/>
    </source>
</evidence>
<dbReference type="NCBIfam" id="TIGR01730">
    <property type="entry name" value="RND_mfp"/>
    <property type="match status" value="1"/>
</dbReference>
<sequence>MPEPATHDTLPPDDEADRRELRGLKRIGLGVGIAALAIAGWGIASRYSNDRHLAGEAAQAGTMTVAYVLPETAGAHSDLVLPGAIQAYNSAAIYARTNGYLRRWLADIGDHVRAGQPLAILDAPDLDQQLAQARADYQTTLAQQALAGTTSKRWANLLKADAVSQQEADERAADYRARTAVANASLANVRRLEALKGFTQLRAPFAGIVTSRSAQIGALVVSGTSAAQPLFTVSDAHRVRIYVRVPQGYSGQIHKGMHAALTLPEYPGRAFDAVLTRSAGAVDNASGAMLVELQTGNGDGALKPGAFAQVSFPLAAQAGTLRIPSSALMFGGDGTSVATVDAGGRVTIKRVTIARDLGRQIEVGSGLTPRDRVIDMPPDAVQTGDRVQAAPAPKDDTAQPKAGNGKA</sequence>
<protein>
    <submittedName>
        <fullName evidence="6">RND family efflux transporter, MFP subunit</fullName>
    </submittedName>
</protein>
<keyword evidence="3" id="KW-1133">Transmembrane helix</keyword>
<dbReference type="Pfam" id="PF25954">
    <property type="entry name" value="Beta-barrel_RND_2"/>
    <property type="match status" value="1"/>
</dbReference>
<dbReference type="Gene3D" id="2.40.50.100">
    <property type="match status" value="1"/>
</dbReference>
<dbReference type="Gene3D" id="1.10.287.470">
    <property type="entry name" value="Helix hairpin bin"/>
    <property type="match status" value="1"/>
</dbReference>
<feature type="domain" description="CusB-like beta-barrel" evidence="4">
    <location>
        <begin position="241"/>
        <end position="312"/>
    </location>
</feature>
<feature type="transmembrane region" description="Helical" evidence="3">
    <location>
        <begin position="27"/>
        <end position="44"/>
    </location>
</feature>